<dbReference type="AlphaFoldDB" id="A0A0W0XTX4"/>
<sequence length="231" mass="26364">MCGRFSVDTDIEKLKQQFEVTTVEPLPQSRNVAPTEAALCLIPTEEGLKAVQMRWGIVPWYAKSKKSMLLINARAEQAAEKPAFKQAIKYRRCLLIMNGFFEWQHHPKDNKTVKQPYYIHQKDNALLAVAAIWERFEPEPDLIIPSCCLLTTSPNELVSQLHDRMPWFLNETQQAKWLSPAPFSTEEVSNLLHQPQSVELVCHPVTPKMNSALYKGDDCIEVLPTDASMTE</sequence>
<keyword evidence="10" id="KW-1185">Reference proteome</keyword>
<comment type="similarity">
    <text evidence="1 8">Belongs to the SOS response-associated peptidase family.</text>
</comment>
<gene>
    <name evidence="9" type="primary">yedK</name>
    <name evidence="9" type="ORF">Lqui_2133</name>
</gene>
<evidence type="ECO:0000256" key="4">
    <source>
        <dbReference type="ARBA" id="ARBA00022801"/>
    </source>
</evidence>
<dbReference type="EC" id="3.4.-.-" evidence="8"/>
<evidence type="ECO:0000313" key="10">
    <source>
        <dbReference type="Proteomes" id="UP000054618"/>
    </source>
</evidence>
<evidence type="ECO:0000256" key="6">
    <source>
        <dbReference type="ARBA" id="ARBA00023125"/>
    </source>
</evidence>
<dbReference type="GO" id="GO:0016829">
    <property type="term" value="F:lyase activity"/>
    <property type="evidence" value="ECO:0007669"/>
    <property type="project" value="UniProtKB-KW"/>
</dbReference>
<evidence type="ECO:0000256" key="2">
    <source>
        <dbReference type="ARBA" id="ARBA00022670"/>
    </source>
</evidence>
<comment type="caution">
    <text evidence="9">The sequence shown here is derived from an EMBL/GenBank/DDBJ whole genome shotgun (WGS) entry which is preliminary data.</text>
</comment>
<dbReference type="Proteomes" id="UP000054618">
    <property type="component" value="Unassembled WGS sequence"/>
</dbReference>
<dbReference type="GO" id="GO:0003697">
    <property type="term" value="F:single-stranded DNA binding"/>
    <property type="evidence" value="ECO:0007669"/>
    <property type="project" value="InterPro"/>
</dbReference>
<dbReference type="OrthoDB" id="6192129at2"/>
<keyword evidence="5" id="KW-0190">Covalent protein-DNA linkage</keyword>
<dbReference type="PATRIC" id="fig|45073.5.peg.2252"/>
<dbReference type="InterPro" id="IPR036590">
    <property type="entry name" value="SRAP-like"/>
</dbReference>
<evidence type="ECO:0000256" key="8">
    <source>
        <dbReference type="RuleBase" id="RU364100"/>
    </source>
</evidence>
<evidence type="ECO:0000256" key="5">
    <source>
        <dbReference type="ARBA" id="ARBA00023124"/>
    </source>
</evidence>
<evidence type="ECO:0000256" key="1">
    <source>
        <dbReference type="ARBA" id="ARBA00008136"/>
    </source>
</evidence>
<dbReference type="GO" id="GO:0106300">
    <property type="term" value="P:protein-DNA covalent cross-linking repair"/>
    <property type="evidence" value="ECO:0007669"/>
    <property type="project" value="InterPro"/>
</dbReference>
<dbReference type="Pfam" id="PF02586">
    <property type="entry name" value="SRAP"/>
    <property type="match status" value="1"/>
</dbReference>
<dbReference type="PANTHER" id="PTHR13604">
    <property type="entry name" value="DC12-RELATED"/>
    <property type="match status" value="1"/>
</dbReference>
<evidence type="ECO:0000256" key="3">
    <source>
        <dbReference type="ARBA" id="ARBA00022763"/>
    </source>
</evidence>
<dbReference type="SUPFAM" id="SSF143081">
    <property type="entry name" value="BB1717-like"/>
    <property type="match status" value="1"/>
</dbReference>
<keyword evidence="4 8" id="KW-0378">Hydrolase</keyword>
<dbReference type="InterPro" id="IPR003738">
    <property type="entry name" value="SRAP"/>
</dbReference>
<keyword evidence="3" id="KW-0227">DNA damage</keyword>
<keyword evidence="7" id="KW-0456">Lyase</keyword>
<keyword evidence="2 8" id="KW-0645">Protease</keyword>
<evidence type="ECO:0000313" key="9">
    <source>
        <dbReference type="EMBL" id="KTD48060.1"/>
    </source>
</evidence>
<dbReference type="Gene3D" id="3.90.1680.10">
    <property type="entry name" value="SOS response associated peptidase-like"/>
    <property type="match status" value="1"/>
</dbReference>
<evidence type="ECO:0000256" key="7">
    <source>
        <dbReference type="ARBA" id="ARBA00023239"/>
    </source>
</evidence>
<dbReference type="STRING" id="45073.Lqui_2133"/>
<dbReference type="GO" id="GO:0006508">
    <property type="term" value="P:proteolysis"/>
    <property type="evidence" value="ECO:0007669"/>
    <property type="project" value="UniProtKB-KW"/>
</dbReference>
<organism evidence="9 10">
    <name type="scientific">Legionella quinlivanii</name>
    <dbReference type="NCBI Taxonomy" id="45073"/>
    <lineage>
        <taxon>Bacteria</taxon>
        <taxon>Pseudomonadati</taxon>
        <taxon>Pseudomonadota</taxon>
        <taxon>Gammaproteobacteria</taxon>
        <taxon>Legionellales</taxon>
        <taxon>Legionellaceae</taxon>
        <taxon>Legionella</taxon>
    </lineage>
</organism>
<dbReference type="PANTHER" id="PTHR13604:SF0">
    <property type="entry name" value="ABASIC SITE PROCESSING PROTEIN HMCES"/>
    <property type="match status" value="1"/>
</dbReference>
<dbReference type="GO" id="GO:0008233">
    <property type="term" value="F:peptidase activity"/>
    <property type="evidence" value="ECO:0007669"/>
    <property type="project" value="UniProtKB-KW"/>
</dbReference>
<keyword evidence="6" id="KW-0238">DNA-binding</keyword>
<dbReference type="EMBL" id="LNYS01000017">
    <property type="protein sequence ID" value="KTD48060.1"/>
    <property type="molecule type" value="Genomic_DNA"/>
</dbReference>
<name>A0A0W0XTX4_9GAMM</name>
<protein>
    <recommendedName>
        <fullName evidence="8">Abasic site processing protein</fullName>
        <ecNumber evidence="8">3.4.-.-</ecNumber>
    </recommendedName>
</protein>
<proteinExistence type="inferred from homology"/>
<reference evidence="9 10" key="1">
    <citation type="submission" date="2015-11" db="EMBL/GenBank/DDBJ databases">
        <title>Genomic analysis of 38 Legionella species identifies large and diverse effector repertoires.</title>
        <authorList>
            <person name="Burstein D."/>
            <person name="Amaro F."/>
            <person name="Zusman T."/>
            <person name="Lifshitz Z."/>
            <person name="Cohen O."/>
            <person name="Gilbert J.A."/>
            <person name="Pupko T."/>
            <person name="Shuman H.A."/>
            <person name="Segal G."/>
        </authorList>
    </citation>
    <scope>NUCLEOTIDE SEQUENCE [LARGE SCALE GENOMIC DNA]</scope>
    <source>
        <strain evidence="9 10">CDC#1442-AUS-E</strain>
    </source>
</reference>
<dbReference type="RefSeq" id="WP_058508227.1">
    <property type="nucleotide sequence ID" value="NZ_LNYS01000017.1"/>
</dbReference>
<accession>A0A0W0XTX4</accession>